<feature type="coiled-coil region" evidence="3">
    <location>
        <begin position="50"/>
        <end position="84"/>
    </location>
</feature>
<dbReference type="InterPro" id="IPR024930">
    <property type="entry name" value="Skp_dom_sf"/>
</dbReference>
<protein>
    <submittedName>
        <fullName evidence="5">Periplasmic chaperone for outer membrane proteins Skp</fullName>
    </submittedName>
</protein>
<dbReference type="Gene3D" id="3.30.910.20">
    <property type="entry name" value="Skp domain"/>
    <property type="match status" value="1"/>
</dbReference>
<keyword evidence="2 4" id="KW-0732">Signal</keyword>
<dbReference type="SUPFAM" id="SSF111384">
    <property type="entry name" value="OmpH-like"/>
    <property type="match status" value="1"/>
</dbReference>
<dbReference type="PANTHER" id="PTHR35089:SF1">
    <property type="entry name" value="CHAPERONE PROTEIN SKP"/>
    <property type="match status" value="1"/>
</dbReference>
<feature type="chain" id="PRO_5013360646" evidence="4">
    <location>
        <begin position="19"/>
        <end position="166"/>
    </location>
</feature>
<dbReference type="InterPro" id="IPR005632">
    <property type="entry name" value="Chaperone_Skp"/>
</dbReference>
<comment type="similarity">
    <text evidence="1">Belongs to the Skp family.</text>
</comment>
<dbReference type="GO" id="GO:0051082">
    <property type="term" value="F:unfolded protein binding"/>
    <property type="evidence" value="ECO:0007669"/>
    <property type="project" value="InterPro"/>
</dbReference>
<evidence type="ECO:0000313" key="6">
    <source>
        <dbReference type="Proteomes" id="UP000185639"/>
    </source>
</evidence>
<feature type="signal peptide" evidence="4">
    <location>
        <begin position="1"/>
        <end position="18"/>
    </location>
</feature>
<sequence>MRWIMALIAAATINVAVAAEATKVAVVDMERALFLSDATQEALKEFEKANKADIDKLKGLQESLTELQKKIEKEKDFMSDEEAREIKNEFETKGQEYQFYGNKLQKLEQKWRQELFQKQLPSLEKTLKELIDKEGYDVVLNAQAAIYKSPKADITKLLLERLNAEK</sequence>
<reference evidence="6" key="1">
    <citation type="submission" date="2017-01" db="EMBL/GenBank/DDBJ databases">
        <authorList>
            <person name="Varghese N."/>
            <person name="Submissions S."/>
        </authorList>
    </citation>
    <scope>NUCLEOTIDE SEQUENCE [LARGE SCALE GENOMIC DNA]</scope>
    <source>
        <strain evidence="6">DSM 24913</strain>
    </source>
</reference>
<dbReference type="GO" id="GO:0050821">
    <property type="term" value="P:protein stabilization"/>
    <property type="evidence" value="ECO:0007669"/>
    <property type="project" value="TreeGrafter"/>
</dbReference>
<proteinExistence type="inferred from homology"/>
<dbReference type="GO" id="GO:0005829">
    <property type="term" value="C:cytosol"/>
    <property type="evidence" value="ECO:0007669"/>
    <property type="project" value="TreeGrafter"/>
</dbReference>
<name>A0A1N7Q7K2_9GAMM</name>
<dbReference type="RefSeq" id="WP_076518020.1">
    <property type="nucleotide sequence ID" value="NZ_FTOH01000015.1"/>
</dbReference>
<dbReference type="EMBL" id="FTOH01000015">
    <property type="protein sequence ID" value="SIT18842.1"/>
    <property type="molecule type" value="Genomic_DNA"/>
</dbReference>
<dbReference type="OrthoDB" id="5702594at2"/>
<evidence type="ECO:0000256" key="2">
    <source>
        <dbReference type="ARBA" id="ARBA00022729"/>
    </source>
</evidence>
<evidence type="ECO:0000313" key="5">
    <source>
        <dbReference type="EMBL" id="SIT18842.1"/>
    </source>
</evidence>
<evidence type="ECO:0000256" key="3">
    <source>
        <dbReference type="SAM" id="Coils"/>
    </source>
</evidence>
<organism evidence="5 6">
    <name type="scientific">Thalassolituus maritimus</name>
    <dbReference type="NCBI Taxonomy" id="484498"/>
    <lineage>
        <taxon>Bacteria</taxon>
        <taxon>Pseudomonadati</taxon>
        <taxon>Pseudomonadota</taxon>
        <taxon>Gammaproteobacteria</taxon>
        <taxon>Oceanospirillales</taxon>
        <taxon>Oceanospirillaceae</taxon>
        <taxon>Thalassolituus</taxon>
    </lineage>
</organism>
<dbReference type="Pfam" id="PF03938">
    <property type="entry name" value="OmpH"/>
    <property type="match status" value="1"/>
</dbReference>
<evidence type="ECO:0000256" key="4">
    <source>
        <dbReference type="SAM" id="SignalP"/>
    </source>
</evidence>
<dbReference type="SMART" id="SM00935">
    <property type="entry name" value="OmpH"/>
    <property type="match status" value="1"/>
</dbReference>
<keyword evidence="6" id="KW-1185">Reference proteome</keyword>
<keyword evidence="3" id="KW-0175">Coiled coil</keyword>
<dbReference type="STRING" id="484498.SAMN05421686_11518"/>
<gene>
    <name evidence="5" type="ORF">SAMN05421686_11518</name>
</gene>
<dbReference type="PANTHER" id="PTHR35089">
    <property type="entry name" value="CHAPERONE PROTEIN SKP"/>
    <property type="match status" value="1"/>
</dbReference>
<dbReference type="Proteomes" id="UP000185639">
    <property type="component" value="Unassembled WGS sequence"/>
</dbReference>
<accession>A0A1N7Q7K2</accession>
<dbReference type="AlphaFoldDB" id="A0A1N7Q7K2"/>
<evidence type="ECO:0000256" key="1">
    <source>
        <dbReference type="ARBA" id="ARBA00009091"/>
    </source>
</evidence>